<accession>A0A2T9XWT3</accession>
<reference evidence="1 2" key="1">
    <citation type="journal article" date="2018" name="MBio">
        <title>Comparative Genomics Reveals the Core Gene Toolbox for the Fungus-Insect Symbiosis.</title>
        <authorList>
            <person name="Wang Y."/>
            <person name="Stata M."/>
            <person name="Wang W."/>
            <person name="Stajich J.E."/>
            <person name="White M.M."/>
            <person name="Moncalvo J.M."/>
        </authorList>
    </citation>
    <scope>NUCLEOTIDE SEQUENCE [LARGE SCALE GENOMIC DNA]</scope>
    <source>
        <strain evidence="1 2">AUS-77-4</strain>
    </source>
</reference>
<proteinExistence type="predicted"/>
<dbReference type="OrthoDB" id="5629679at2759"/>
<dbReference type="EMBL" id="MBFT01001289">
    <property type="protein sequence ID" value="PVU84530.1"/>
    <property type="molecule type" value="Genomic_DNA"/>
</dbReference>
<keyword evidence="2" id="KW-1185">Reference proteome</keyword>
<sequence>MEPYSISKSDLDPWITPKYASFFNISCCFIENFSTLNVTEYLSQPLKEPIDSKGPSGSDNYKKSAESNEVVAGSFEYFFGTKRVDLEKKYGTSNVNSLPTLRKSDLFTIINRYDIDPLYYRKSISKIKKEKNVSTMANSEIEREIVERKKLKPESQIKMKTGTKSKRKIGIFDMNEMNREEIDELNRIEMDWVGVKSEKKIE</sequence>
<protein>
    <submittedName>
        <fullName evidence="1">Uncharacterized protein</fullName>
    </submittedName>
</protein>
<dbReference type="Proteomes" id="UP000245699">
    <property type="component" value="Unassembled WGS sequence"/>
</dbReference>
<comment type="caution">
    <text evidence="1">The sequence shown here is derived from an EMBL/GenBank/DDBJ whole genome shotgun (WGS) entry which is preliminary data.</text>
</comment>
<evidence type="ECO:0000313" key="2">
    <source>
        <dbReference type="Proteomes" id="UP000245699"/>
    </source>
</evidence>
<name>A0A2T9XWT3_9FUNG</name>
<dbReference type="AlphaFoldDB" id="A0A2T9XWT3"/>
<evidence type="ECO:0000313" key="1">
    <source>
        <dbReference type="EMBL" id="PVU84530.1"/>
    </source>
</evidence>
<organism evidence="1 2">
    <name type="scientific">Furculomyces boomerangus</name>
    <dbReference type="NCBI Taxonomy" id="61424"/>
    <lineage>
        <taxon>Eukaryota</taxon>
        <taxon>Fungi</taxon>
        <taxon>Fungi incertae sedis</taxon>
        <taxon>Zoopagomycota</taxon>
        <taxon>Kickxellomycotina</taxon>
        <taxon>Harpellomycetes</taxon>
        <taxon>Harpellales</taxon>
        <taxon>Harpellaceae</taxon>
        <taxon>Furculomyces</taxon>
    </lineage>
</organism>
<gene>
    <name evidence="1" type="ORF">BB559_007596</name>
</gene>